<name>F4BV96_METSG</name>
<keyword evidence="4" id="KW-1185">Reference proteome</keyword>
<accession>F4BV96</accession>
<proteinExistence type="predicted"/>
<dbReference type="GeneID" id="10460058"/>
<evidence type="ECO:0000259" key="2">
    <source>
        <dbReference type="PROSITE" id="PS51186"/>
    </source>
</evidence>
<evidence type="ECO:0000256" key="1">
    <source>
        <dbReference type="ARBA" id="ARBA00022679"/>
    </source>
</evidence>
<dbReference type="STRING" id="990316.MCON_0283"/>
<dbReference type="AlphaFoldDB" id="F4BV96"/>
<dbReference type="InParanoid" id="F4BV96"/>
<gene>
    <name evidence="3" type="ordered locus">MCON_0283</name>
</gene>
<dbReference type="PANTHER" id="PTHR13947">
    <property type="entry name" value="GNAT FAMILY N-ACETYLTRANSFERASE"/>
    <property type="match status" value="1"/>
</dbReference>
<evidence type="ECO:0000313" key="3">
    <source>
        <dbReference type="EMBL" id="AEB67164.1"/>
    </source>
</evidence>
<dbReference type="CDD" id="cd04301">
    <property type="entry name" value="NAT_SF"/>
    <property type="match status" value="1"/>
</dbReference>
<protein>
    <submittedName>
        <fullName evidence="3">N-acetyltransferase</fullName>
    </submittedName>
</protein>
<dbReference type="PROSITE" id="PS51186">
    <property type="entry name" value="GNAT"/>
    <property type="match status" value="1"/>
</dbReference>
<dbReference type="KEGG" id="mcj:MCON_0283"/>
<dbReference type="RefSeq" id="WP_013718226.1">
    <property type="nucleotide sequence ID" value="NC_015416.1"/>
</dbReference>
<dbReference type="HOGENOM" id="CLU_105924_1_0_2"/>
<dbReference type="InterPro" id="IPR000182">
    <property type="entry name" value="GNAT_dom"/>
</dbReference>
<evidence type="ECO:0000313" key="4">
    <source>
        <dbReference type="Proteomes" id="UP000007807"/>
    </source>
</evidence>
<dbReference type="EMBL" id="CP002565">
    <property type="protein sequence ID" value="AEB67164.1"/>
    <property type="molecule type" value="Genomic_DNA"/>
</dbReference>
<feature type="domain" description="N-acetyltransferase" evidence="2">
    <location>
        <begin position="21"/>
        <end position="166"/>
    </location>
</feature>
<dbReference type="Gene3D" id="3.40.630.30">
    <property type="match status" value="1"/>
</dbReference>
<dbReference type="SUPFAM" id="SSF55729">
    <property type="entry name" value="Acyl-CoA N-acyltransferases (Nat)"/>
    <property type="match status" value="1"/>
</dbReference>
<dbReference type="OrthoDB" id="140770at2157"/>
<dbReference type="PANTHER" id="PTHR13947:SF37">
    <property type="entry name" value="LD18367P"/>
    <property type="match status" value="1"/>
</dbReference>
<dbReference type="InterPro" id="IPR016181">
    <property type="entry name" value="Acyl_CoA_acyltransferase"/>
</dbReference>
<sequence>MKKPFPHSTISVCHDIWPGDIGYITYMHAVLYAPEQGWDYTFDIYVALPLAEFAQSQSPQERIWILKDGDRIAGSMAIVRHSQKEAQLRWLLLEPEIRGRGIGRWLVEEALDFSRISGYESIFLWTVEALYIAANLYRSVGFVQRERLTHEIWGSTVTEVKYELPL</sequence>
<dbReference type="InterPro" id="IPR050769">
    <property type="entry name" value="NAT_camello-type"/>
</dbReference>
<organism evidence="3 4">
    <name type="scientific">Methanothrix soehngenii (strain ATCC 5969 / DSM 3671 / JCM 10134 / NBRC 103675 / OCM 69 / GP-6)</name>
    <name type="common">Methanosaeta concilii</name>
    <dbReference type="NCBI Taxonomy" id="990316"/>
    <lineage>
        <taxon>Archaea</taxon>
        <taxon>Methanobacteriati</taxon>
        <taxon>Methanobacteriota</taxon>
        <taxon>Stenosarchaea group</taxon>
        <taxon>Methanomicrobia</taxon>
        <taxon>Methanotrichales</taxon>
        <taxon>Methanotrichaceae</taxon>
        <taxon>Methanothrix</taxon>
    </lineage>
</organism>
<reference evidence="3 4" key="1">
    <citation type="journal article" date="2011" name="J. Bacteriol.">
        <title>Complete genome sequence of Methanosaeta concilii, a specialist in aceticlastic methanogenesis.</title>
        <authorList>
            <person name="Barber R.D."/>
            <person name="Zhang L."/>
            <person name="Harnack M."/>
            <person name="Olson M.V."/>
            <person name="Kaul R."/>
            <person name="Ingram-Smith C."/>
            <person name="Smith K.S."/>
        </authorList>
    </citation>
    <scope>NUCLEOTIDE SEQUENCE [LARGE SCALE GENOMIC DNA]</scope>
    <source>
        <strain evidence="4">ATCC 5969 / DSM 3671 / JCM 10134 / NBRC 103675 / OCM 69 / GP-6</strain>
    </source>
</reference>
<dbReference type="Pfam" id="PF00583">
    <property type="entry name" value="Acetyltransf_1"/>
    <property type="match status" value="1"/>
</dbReference>
<dbReference type="Proteomes" id="UP000007807">
    <property type="component" value="Chromosome"/>
</dbReference>
<keyword evidence="1 3" id="KW-0808">Transferase</keyword>
<dbReference type="GO" id="GO:0008080">
    <property type="term" value="F:N-acetyltransferase activity"/>
    <property type="evidence" value="ECO:0007669"/>
    <property type="project" value="InterPro"/>
</dbReference>